<feature type="region of interest" description="Disordered" evidence="1">
    <location>
        <begin position="25"/>
        <end position="50"/>
    </location>
</feature>
<reference evidence="3 4" key="1">
    <citation type="journal article" date="2007" name="Nature">
        <title>Evolution of genes and genomes on the Drosophila phylogeny.</title>
        <authorList>
            <consortium name="Drosophila 12 Genomes Consortium"/>
            <person name="Clark A.G."/>
            <person name="Eisen M.B."/>
            <person name="Smith D.R."/>
            <person name="Bergman C.M."/>
            <person name="Oliver B."/>
            <person name="Markow T.A."/>
            <person name="Kaufman T.C."/>
            <person name="Kellis M."/>
            <person name="Gelbart W."/>
            <person name="Iyer V.N."/>
            <person name="Pollard D.A."/>
            <person name="Sackton T.B."/>
            <person name="Larracuente A.M."/>
            <person name="Singh N.D."/>
            <person name="Abad J.P."/>
            <person name="Abt D.N."/>
            <person name="Adryan B."/>
            <person name="Aguade M."/>
            <person name="Akashi H."/>
            <person name="Anderson W.W."/>
            <person name="Aquadro C.F."/>
            <person name="Ardell D.H."/>
            <person name="Arguello R."/>
            <person name="Artieri C.G."/>
            <person name="Barbash D.A."/>
            <person name="Barker D."/>
            <person name="Barsanti P."/>
            <person name="Batterham P."/>
            <person name="Batzoglou S."/>
            <person name="Begun D."/>
            <person name="Bhutkar A."/>
            <person name="Blanco E."/>
            <person name="Bosak S.A."/>
            <person name="Bradley R.K."/>
            <person name="Brand A.D."/>
            <person name="Brent M.R."/>
            <person name="Brooks A.N."/>
            <person name="Brown R.H."/>
            <person name="Butlin R.K."/>
            <person name="Caggese C."/>
            <person name="Calvi B.R."/>
            <person name="Bernardo de Carvalho A."/>
            <person name="Caspi A."/>
            <person name="Castrezana S."/>
            <person name="Celniker S.E."/>
            <person name="Chang J.L."/>
            <person name="Chapple C."/>
            <person name="Chatterji S."/>
            <person name="Chinwalla A."/>
            <person name="Civetta A."/>
            <person name="Clifton S.W."/>
            <person name="Comeron J.M."/>
            <person name="Costello J.C."/>
            <person name="Coyne J.A."/>
            <person name="Daub J."/>
            <person name="David R.G."/>
            <person name="Delcher A.L."/>
            <person name="Delehaunty K."/>
            <person name="Do C.B."/>
            <person name="Ebling H."/>
            <person name="Edwards K."/>
            <person name="Eickbush T."/>
            <person name="Evans J.D."/>
            <person name="Filipski A."/>
            <person name="Findeiss S."/>
            <person name="Freyhult E."/>
            <person name="Fulton L."/>
            <person name="Fulton R."/>
            <person name="Garcia A.C."/>
            <person name="Gardiner A."/>
            <person name="Garfield D.A."/>
            <person name="Garvin B.E."/>
            <person name="Gibson G."/>
            <person name="Gilbert D."/>
            <person name="Gnerre S."/>
            <person name="Godfrey J."/>
            <person name="Good R."/>
            <person name="Gotea V."/>
            <person name="Gravely B."/>
            <person name="Greenberg A.J."/>
            <person name="Griffiths-Jones S."/>
            <person name="Gross S."/>
            <person name="Guigo R."/>
            <person name="Gustafson E.A."/>
            <person name="Haerty W."/>
            <person name="Hahn M.W."/>
            <person name="Halligan D.L."/>
            <person name="Halpern A.L."/>
            <person name="Halter G.M."/>
            <person name="Han M.V."/>
            <person name="Heger A."/>
            <person name="Hillier L."/>
            <person name="Hinrichs A.S."/>
            <person name="Holmes I."/>
            <person name="Hoskins R.A."/>
            <person name="Hubisz M.J."/>
            <person name="Hultmark D."/>
            <person name="Huntley M.A."/>
            <person name="Jaffe D.B."/>
            <person name="Jagadeeshan S."/>
            <person name="Jeck W.R."/>
            <person name="Johnson J."/>
            <person name="Jones C.D."/>
            <person name="Jordan W.C."/>
            <person name="Karpen G.H."/>
            <person name="Kataoka E."/>
            <person name="Keightley P.D."/>
            <person name="Kheradpour P."/>
            <person name="Kirkness E.F."/>
            <person name="Koerich L.B."/>
            <person name="Kristiansen K."/>
            <person name="Kudrna D."/>
            <person name="Kulathinal R.J."/>
            <person name="Kumar S."/>
            <person name="Kwok R."/>
            <person name="Lander E."/>
            <person name="Langley C.H."/>
            <person name="Lapoint R."/>
            <person name="Lazzaro B.P."/>
            <person name="Lee S.J."/>
            <person name="Levesque L."/>
            <person name="Li R."/>
            <person name="Lin C.F."/>
            <person name="Lin M.F."/>
            <person name="Lindblad-Toh K."/>
            <person name="Llopart A."/>
            <person name="Long M."/>
            <person name="Low L."/>
            <person name="Lozovsky E."/>
            <person name="Lu J."/>
            <person name="Luo M."/>
            <person name="Machado C.A."/>
            <person name="Makalowski W."/>
            <person name="Marzo M."/>
            <person name="Matsuda M."/>
            <person name="Matzkin L."/>
            <person name="McAllister B."/>
            <person name="McBride C.S."/>
            <person name="McKernan B."/>
            <person name="McKernan K."/>
            <person name="Mendez-Lago M."/>
            <person name="Minx P."/>
            <person name="Mollenhauer M.U."/>
            <person name="Montooth K."/>
            <person name="Mount S.M."/>
            <person name="Mu X."/>
            <person name="Myers E."/>
            <person name="Negre B."/>
            <person name="Newfeld S."/>
            <person name="Nielsen R."/>
            <person name="Noor M.A."/>
            <person name="O'Grady P."/>
            <person name="Pachter L."/>
            <person name="Papaceit M."/>
            <person name="Parisi M.J."/>
            <person name="Parisi M."/>
            <person name="Parts L."/>
            <person name="Pedersen J.S."/>
            <person name="Pesole G."/>
            <person name="Phillippy A.M."/>
            <person name="Ponting C.P."/>
            <person name="Pop M."/>
            <person name="Porcelli D."/>
            <person name="Powell J.R."/>
            <person name="Prohaska S."/>
            <person name="Pruitt K."/>
            <person name="Puig M."/>
            <person name="Quesneville H."/>
            <person name="Ram K.R."/>
            <person name="Rand D."/>
            <person name="Rasmussen M.D."/>
            <person name="Reed L.K."/>
            <person name="Reenan R."/>
            <person name="Reily A."/>
            <person name="Remington K.A."/>
            <person name="Rieger T.T."/>
            <person name="Ritchie M.G."/>
            <person name="Robin C."/>
            <person name="Rogers Y.H."/>
            <person name="Rohde C."/>
            <person name="Rozas J."/>
            <person name="Rubenfield M.J."/>
            <person name="Ruiz A."/>
            <person name="Russo S."/>
            <person name="Salzberg S.L."/>
            <person name="Sanchez-Gracia A."/>
            <person name="Saranga D.J."/>
            <person name="Sato H."/>
            <person name="Schaeffer S.W."/>
            <person name="Schatz M.C."/>
            <person name="Schlenke T."/>
            <person name="Schwartz R."/>
            <person name="Segarra C."/>
            <person name="Singh R.S."/>
            <person name="Sirot L."/>
            <person name="Sirota M."/>
            <person name="Sisneros N.B."/>
            <person name="Smith C.D."/>
            <person name="Smith T.F."/>
            <person name="Spieth J."/>
            <person name="Stage D.E."/>
            <person name="Stark A."/>
            <person name="Stephan W."/>
            <person name="Strausberg R.L."/>
            <person name="Strempel S."/>
            <person name="Sturgill D."/>
            <person name="Sutton G."/>
            <person name="Sutton G.G."/>
            <person name="Tao W."/>
            <person name="Teichmann S."/>
            <person name="Tobari Y.N."/>
            <person name="Tomimura Y."/>
            <person name="Tsolas J.M."/>
            <person name="Valente V.L."/>
            <person name="Venter E."/>
            <person name="Venter J.C."/>
            <person name="Vicario S."/>
            <person name="Vieira F.G."/>
            <person name="Vilella A.J."/>
            <person name="Villasante A."/>
            <person name="Walenz B."/>
            <person name="Wang J."/>
            <person name="Wasserman M."/>
            <person name="Watts T."/>
            <person name="Wilson D."/>
            <person name="Wilson R.K."/>
            <person name="Wing R.A."/>
            <person name="Wolfner M.F."/>
            <person name="Wong A."/>
            <person name="Wong G.K."/>
            <person name="Wu C.I."/>
            <person name="Wu G."/>
            <person name="Yamamoto D."/>
            <person name="Yang H.P."/>
            <person name="Yang S.P."/>
            <person name="Yorke J.A."/>
            <person name="Yoshida K."/>
            <person name="Zdobnov E."/>
            <person name="Zhang P."/>
            <person name="Zhang Y."/>
            <person name="Zimin A.V."/>
            <person name="Baldwin J."/>
            <person name="Abdouelleil A."/>
            <person name="Abdulkadir J."/>
            <person name="Abebe A."/>
            <person name="Abera B."/>
            <person name="Abreu J."/>
            <person name="Acer S.C."/>
            <person name="Aftuck L."/>
            <person name="Alexander A."/>
            <person name="An P."/>
            <person name="Anderson E."/>
            <person name="Anderson S."/>
            <person name="Arachi H."/>
            <person name="Azer M."/>
            <person name="Bachantsang P."/>
            <person name="Barry A."/>
            <person name="Bayul T."/>
            <person name="Berlin A."/>
            <person name="Bessette D."/>
            <person name="Bloom T."/>
            <person name="Blye J."/>
            <person name="Boguslavskiy L."/>
            <person name="Bonnet C."/>
            <person name="Boukhgalter B."/>
            <person name="Bourzgui I."/>
            <person name="Brown A."/>
            <person name="Cahill P."/>
            <person name="Channer S."/>
            <person name="Cheshatsang Y."/>
            <person name="Chuda L."/>
            <person name="Citroen M."/>
            <person name="Collymore A."/>
            <person name="Cooke P."/>
            <person name="Costello M."/>
            <person name="D'Aco K."/>
            <person name="Daza R."/>
            <person name="De Haan G."/>
            <person name="DeGray S."/>
            <person name="DeMaso C."/>
            <person name="Dhargay N."/>
            <person name="Dooley K."/>
            <person name="Dooley E."/>
            <person name="Doricent M."/>
            <person name="Dorje P."/>
            <person name="Dorjee K."/>
            <person name="Dupes A."/>
            <person name="Elong R."/>
            <person name="Falk J."/>
            <person name="Farina A."/>
            <person name="Faro S."/>
            <person name="Ferguson D."/>
            <person name="Fisher S."/>
            <person name="Foley C.D."/>
            <person name="Franke A."/>
            <person name="Friedrich D."/>
            <person name="Gadbois L."/>
            <person name="Gearin G."/>
            <person name="Gearin C.R."/>
            <person name="Giannoukos G."/>
            <person name="Goode T."/>
            <person name="Graham J."/>
            <person name="Grandbois E."/>
            <person name="Grewal S."/>
            <person name="Gyaltsen K."/>
            <person name="Hafez N."/>
            <person name="Hagos B."/>
            <person name="Hall J."/>
            <person name="Henson C."/>
            <person name="Hollinger A."/>
            <person name="Honan T."/>
            <person name="Huard M.D."/>
            <person name="Hughes L."/>
            <person name="Hurhula B."/>
            <person name="Husby M.E."/>
            <person name="Kamat A."/>
            <person name="Kanga B."/>
            <person name="Kashin S."/>
            <person name="Khazanovich D."/>
            <person name="Kisner P."/>
            <person name="Lance K."/>
            <person name="Lara M."/>
            <person name="Lee W."/>
            <person name="Lennon N."/>
            <person name="Letendre F."/>
            <person name="LeVine R."/>
            <person name="Lipovsky A."/>
            <person name="Liu X."/>
            <person name="Liu J."/>
            <person name="Liu S."/>
            <person name="Lokyitsang T."/>
            <person name="Lokyitsang Y."/>
            <person name="Lubonja R."/>
            <person name="Lui A."/>
            <person name="MacDonald P."/>
            <person name="Magnisalis V."/>
            <person name="Maru K."/>
            <person name="Matthews C."/>
            <person name="McCusker W."/>
            <person name="McDonough S."/>
            <person name="Mehta T."/>
            <person name="Meldrim J."/>
            <person name="Meneus L."/>
            <person name="Mihai O."/>
            <person name="Mihalev A."/>
            <person name="Mihova T."/>
            <person name="Mittelman R."/>
            <person name="Mlenga V."/>
            <person name="Montmayeur A."/>
            <person name="Mulrain L."/>
            <person name="Navidi A."/>
            <person name="Naylor J."/>
            <person name="Negash T."/>
            <person name="Nguyen T."/>
            <person name="Nguyen N."/>
            <person name="Nicol R."/>
            <person name="Norbu C."/>
            <person name="Norbu N."/>
            <person name="Novod N."/>
            <person name="O'Neill B."/>
            <person name="Osman S."/>
            <person name="Markiewicz E."/>
            <person name="Oyono O.L."/>
            <person name="Patti C."/>
            <person name="Phunkhang P."/>
            <person name="Pierre F."/>
            <person name="Priest M."/>
            <person name="Raghuraman S."/>
            <person name="Rege F."/>
            <person name="Reyes R."/>
            <person name="Rise C."/>
            <person name="Rogov P."/>
            <person name="Ross K."/>
            <person name="Ryan E."/>
            <person name="Settipalli S."/>
            <person name="Shea T."/>
            <person name="Sherpa N."/>
            <person name="Shi L."/>
            <person name="Shih D."/>
            <person name="Sparrow T."/>
            <person name="Spaulding J."/>
            <person name="Stalker J."/>
            <person name="Stange-Thomann N."/>
            <person name="Stavropoulos S."/>
            <person name="Stone C."/>
            <person name="Strader C."/>
            <person name="Tesfaye S."/>
            <person name="Thomson T."/>
            <person name="Thoulutsang Y."/>
            <person name="Thoulutsang D."/>
            <person name="Topham K."/>
            <person name="Topping I."/>
            <person name="Tsamla T."/>
            <person name="Vassiliev H."/>
            <person name="Vo A."/>
            <person name="Wangchuk T."/>
            <person name="Wangdi T."/>
            <person name="Weiand M."/>
            <person name="Wilkinson J."/>
            <person name="Wilson A."/>
            <person name="Yadav S."/>
            <person name="Young G."/>
            <person name="Yu Q."/>
            <person name="Zembek L."/>
            <person name="Zhong D."/>
            <person name="Zimmer A."/>
            <person name="Zwirko Z."/>
            <person name="Jaffe D.B."/>
            <person name="Alvarez P."/>
            <person name="Brockman W."/>
            <person name="Butler J."/>
            <person name="Chin C."/>
            <person name="Gnerre S."/>
            <person name="Grabherr M."/>
            <person name="Kleber M."/>
            <person name="Mauceli E."/>
            <person name="MacCallum I."/>
        </authorList>
    </citation>
    <scope>NUCLEOTIDE SEQUENCE [LARGE SCALE GENOMIC DNA]</scope>
    <source>
        <strain evidence="4">Tucson 14024-0371.13</strain>
    </source>
</reference>
<dbReference type="HOGENOM" id="CLU_812036_0_0_1"/>
<evidence type="ECO:0000259" key="2">
    <source>
        <dbReference type="Pfam" id="PF13904"/>
    </source>
</evidence>
<gene>
    <name evidence="3" type="primary">Dana\GF14333</name>
    <name evidence="3" type="synonym">dana_GLEANR_15095</name>
    <name evidence="3" type="ORF">GF14333</name>
</gene>
<dbReference type="EMBL" id="CH902620">
    <property type="protein sequence ID" value="EDV31870.2"/>
    <property type="molecule type" value="Genomic_DNA"/>
</dbReference>
<dbReference type="Pfam" id="PF13904">
    <property type="entry name" value="CCDC34"/>
    <property type="match status" value="1"/>
</dbReference>
<organism evidence="3 4">
    <name type="scientific">Drosophila ananassae</name>
    <name type="common">Fruit fly</name>
    <dbReference type="NCBI Taxonomy" id="7217"/>
    <lineage>
        <taxon>Eukaryota</taxon>
        <taxon>Metazoa</taxon>
        <taxon>Ecdysozoa</taxon>
        <taxon>Arthropoda</taxon>
        <taxon>Hexapoda</taxon>
        <taxon>Insecta</taxon>
        <taxon>Pterygota</taxon>
        <taxon>Neoptera</taxon>
        <taxon>Endopterygota</taxon>
        <taxon>Diptera</taxon>
        <taxon>Brachycera</taxon>
        <taxon>Muscomorpha</taxon>
        <taxon>Ephydroidea</taxon>
        <taxon>Drosophilidae</taxon>
        <taxon>Drosophila</taxon>
        <taxon>Sophophora</taxon>
    </lineage>
</organism>
<protein>
    <recommendedName>
        <fullName evidence="2">Coiled-coil domain-containing protein</fullName>
    </recommendedName>
</protein>
<dbReference type="STRING" id="7217.B3MMB0"/>
<dbReference type="InterPro" id="IPR025259">
    <property type="entry name" value="CCDC34/181"/>
</dbReference>
<dbReference type="eggNOG" id="ENOG502RRPQ">
    <property type="taxonomic scope" value="Eukaryota"/>
</dbReference>
<feature type="domain" description="Coiled-coil" evidence="2">
    <location>
        <begin position="125"/>
        <end position="316"/>
    </location>
</feature>
<dbReference type="GeneID" id="6497160"/>
<evidence type="ECO:0000313" key="4">
    <source>
        <dbReference type="Proteomes" id="UP000007801"/>
    </source>
</evidence>
<dbReference type="PANTHER" id="PTHR23247">
    <property type="entry name" value="NY-REN-41 ANTIGEN L15 -RELATED"/>
    <property type="match status" value="1"/>
</dbReference>
<dbReference type="Proteomes" id="UP000007801">
    <property type="component" value="Unassembled WGS sequence"/>
</dbReference>
<dbReference type="AlphaFoldDB" id="B3MMB0"/>
<evidence type="ECO:0000256" key="1">
    <source>
        <dbReference type="SAM" id="MobiDB-lite"/>
    </source>
</evidence>
<dbReference type="KEGG" id="dan:6497160"/>
<dbReference type="OrthoDB" id="6591885at2759"/>
<keyword evidence="4" id="KW-1185">Reference proteome</keyword>
<evidence type="ECO:0000313" key="3">
    <source>
        <dbReference type="EMBL" id="EDV31870.2"/>
    </source>
</evidence>
<sequence length="324" mass="36967">MAFSGHVSLSGQLIRDEIYSGKTLNRRSTSSCGSPASLLSPKPSPQSIPSQNYLAKDEKFVSMLSVAELEKSSPHSTDSWSVMYEGFKPSESPSDLIPSLHFSSQASSLNYLRHVDSMKGHREPDAAYANWYSAKQRQRQKQIQRLKREQDYDQQRVKERKQLAQMCYDQWLKDKARLAANQRLEKHLQTAAMQASMALSKSPIDPPLALSKAVSLPIKTSQPSKPSRNVSQDEIRKVVEGWWIKKQQQQRAQREAKRQDIMFKALEEERRKQMAEVAWHKWMSTVNAKPKPVPLNQGMDSLRGTISHLYVNPQPWLGPIQSPK</sequence>
<dbReference type="InterPro" id="IPR045323">
    <property type="entry name" value="CCDC34"/>
</dbReference>
<dbReference type="PANTHER" id="PTHR23247:SF2">
    <property type="entry name" value="COILED-COIL DOMAIN-CONTAINING PROTEIN 34"/>
    <property type="match status" value="1"/>
</dbReference>
<accession>B3MMB0</accession>
<feature type="compositionally biased region" description="Low complexity" evidence="1">
    <location>
        <begin position="34"/>
        <end position="50"/>
    </location>
</feature>
<dbReference type="InParanoid" id="B3MMB0"/>
<name>B3MMB0_DROAN</name>
<proteinExistence type="predicted"/>